<dbReference type="PROSITE" id="PS50041">
    <property type="entry name" value="C_TYPE_LECTIN_2"/>
    <property type="match status" value="3"/>
</dbReference>
<feature type="domain" description="C-type lectin" evidence="2">
    <location>
        <begin position="25"/>
        <end position="146"/>
    </location>
</feature>
<organism evidence="3">
    <name type="scientific">Stegastes partitus</name>
    <name type="common">bicolor damselfish</name>
    <dbReference type="NCBI Taxonomy" id="144197"/>
    <lineage>
        <taxon>Eukaryota</taxon>
        <taxon>Metazoa</taxon>
        <taxon>Chordata</taxon>
        <taxon>Craniata</taxon>
        <taxon>Vertebrata</taxon>
        <taxon>Euteleostomi</taxon>
        <taxon>Actinopterygii</taxon>
        <taxon>Neopterygii</taxon>
        <taxon>Teleostei</taxon>
        <taxon>Neoteleostei</taxon>
        <taxon>Acanthomorphata</taxon>
        <taxon>Ovalentaria</taxon>
        <taxon>Pomacentridae</taxon>
        <taxon>Stegastes</taxon>
    </lineage>
</organism>
<dbReference type="PROSITE" id="PS00615">
    <property type="entry name" value="C_TYPE_LECTIN_1"/>
    <property type="match status" value="2"/>
</dbReference>
<accession>A0A3B5A657</accession>
<protein>
    <recommendedName>
        <fullName evidence="2">C-type lectin domain-containing protein</fullName>
    </recommendedName>
</protein>
<sequence length="336" mass="39095">LAASLFKPWCSKRLCALTHCRPHRYHFIRTATTWLKAQMYCRELHTDLATVYDIEDMNRVVNTAQDATGGFKDRAWIGLYENLTNWRWSRSDQRRGPFSDEEGDDFRGWDVSQPDNFLGDEMCVNMGSAGGWEDSPCFLQNPFICYNGLRCGFILMNRFIMSWSDAQLYCRDRYTDLASVRNEEENRKIQRLTKESSTWIGLFRSGKTREWSDQSDSTYLPQQYRFINISLSWHEAQRFCRVKFADLATVNNMDDKNKLVNALRGRVTSTWIGLHTGASYRWMWADGSGRVGFTKWNDGEPNHASADEWCAETSSTGTWNDASCAEEKNFVCYERE</sequence>
<dbReference type="SUPFAM" id="SSF56436">
    <property type="entry name" value="C-type lectin-like"/>
    <property type="match status" value="3"/>
</dbReference>
<dbReference type="Gene3D" id="3.10.100.10">
    <property type="entry name" value="Mannose-Binding Protein A, subunit A"/>
    <property type="match status" value="3"/>
</dbReference>
<feature type="domain" description="C-type lectin" evidence="2">
    <location>
        <begin position="147"/>
        <end position="219"/>
    </location>
</feature>
<dbReference type="InterPro" id="IPR016186">
    <property type="entry name" value="C-type_lectin-like/link_sf"/>
</dbReference>
<dbReference type="CDD" id="cd00037">
    <property type="entry name" value="CLECT"/>
    <property type="match status" value="1"/>
</dbReference>
<feature type="domain" description="C-type lectin" evidence="2">
    <location>
        <begin position="219"/>
        <end position="333"/>
    </location>
</feature>
<dbReference type="InterPro" id="IPR001304">
    <property type="entry name" value="C-type_lectin-like"/>
</dbReference>
<evidence type="ECO:0000313" key="3">
    <source>
        <dbReference type="Ensembl" id="ENSSPAP00000016838.1"/>
    </source>
</evidence>
<dbReference type="InterPro" id="IPR018378">
    <property type="entry name" value="C-type_lectin_CS"/>
</dbReference>
<dbReference type="Ensembl" id="ENSSPAT00000017101.1">
    <property type="protein sequence ID" value="ENSSPAP00000016838.1"/>
    <property type="gene ID" value="ENSSPAG00000012705.1"/>
</dbReference>
<dbReference type="PANTHER" id="PTHR45784:SF3">
    <property type="entry name" value="C-TYPE LECTIN DOMAIN FAMILY 4 MEMBER K-LIKE-RELATED"/>
    <property type="match status" value="1"/>
</dbReference>
<evidence type="ECO:0000259" key="2">
    <source>
        <dbReference type="PROSITE" id="PS50041"/>
    </source>
</evidence>
<evidence type="ECO:0000256" key="1">
    <source>
        <dbReference type="ARBA" id="ARBA00023157"/>
    </source>
</evidence>
<dbReference type="InterPro" id="IPR016187">
    <property type="entry name" value="CTDL_fold"/>
</dbReference>
<keyword evidence="1" id="KW-1015">Disulfide bond</keyword>
<dbReference type="SMART" id="SM00034">
    <property type="entry name" value="CLECT"/>
    <property type="match status" value="2"/>
</dbReference>
<dbReference type="AlphaFoldDB" id="A0A3B5A657"/>
<name>A0A3B5A657_9TELE</name>
<dbReference type="PANTHER" id="PTHR45784">
    <property type="entry name" value="C-TYPE LECTIN DOMAIN FAMILY 20 MEMBER A-RELATED"/>
    <property type="match status" value="1"/>
</dbReference>
<dbReference type="Pfam" id="PF00059">
    <property type="entry name" value="Lectin_C"/>
    <property type="match status" value="3"/>
</dbReference>
<reference evidence="3" key="1">
    <citation type="submission" date="2023-09" db="UniProtKB">
        <authorList>
            <consortium name="Ensembl"/>
        </authorList>
    </citation>
    <scope>IDENTIFICATION</scope>
</reference>
<proteinExistence type="predicted"/>
<dbReference type="STRING" id="144197.ENSSPAP00000016838"/>
<dbReference type="GeneTree" id="ENSGT01100000263473"/>